<dbReference type="Pfam" id="PF01344">
    <property type="entry name" value="Kelch_1"/>
    <property type="match status" value="1"/>
</dbReference>
<feature type="region of interest" description="Disordered" evidence="5">
    <location>
        <begin position="361"/>
        <end position="381"/>
    </location>
</feature>
<dbReference type="Proteomes" id="UP001497623">
    <property type="component" value="Unassembled WGS sequence"/>
</dbReference>
<evidence type="ECO:0000256" key="5">
    <source>
        <dbReference type="SAM" id="MobiDB-lite"/>
    </source>
</evidence>
<name>A0AAV2S465_MEGNR</name>
<dbReference type="InterPro" id="IPR011333">
    <property type="entry name" value="SKP1/BTB/POZ_sf"/>
</dbReference>
<dbReference type="Gene3D" id="2.120.10.80">
    <property type="entry name" value="Kelch-type beta propeller"/>
    <property type="match status" value="2"/>
</dbReference>
<reference evidence="7 8" key="1">
    <citation type="submission" date="2024-05" db="EMBL/GenBank/DDBJ databases">
        <authorList>
            <person name="Wallberg A."/>
        </authorList>
    </citation>
    <scope>NUCLEOTIDE SEQUENCE [LARGE SCALE GENOMIC DNA]</scope>
</reference>
<proteinExistence type="predicted"/>
<gene>
    <name evidence="7" type="ORF">MNOR_LOCUS31875</name>
</gene>
<accession>A0AAV2S465</accession>
<dbReference type="SUPFAM" id="SSF54695">
    <property type="entry name" value="POZ domain"/>
    <property type="match status" value="1"/>
</dbReference>
<dbReference type="InterPro" id="IPR006652">
    <property type="entry name" value="Kelch_1"/>
</dbReference>
<evidence type="ECO:0000313" key="7">
    <source>
        <dbReference type="EMBL" id="CAL4157408.1"/>
    </source>
</evidence>
<dbReference type="SMART" id="SM00875">
    <property type="entry name" value="BACK"/>
    <property type="match status" value="1"/>
</dbReference>
<dbReference type="PROSITE" id="PS50097">
    <property type="entry name" value="BTB"/>
    <property type="match status" value="1"/>
</dbReference>
<dbReference type="GO" id="GO:0003779">
    <property type="term" value="F:actin binding"/>
    <property type="evidence" value="ECO:0007669"/>
    <property type="project" value="UniProtKB-KW"/>
</dbReference>
<dbReference type="PIRSF" id="PIRSF037037">
    <property type="entry name" value="Kelch-like_protein_gigaxonin"/>
    <property type="match status" value="1"/>
</dbReference>
<evidence type="ECO:0000256" key="2">
    <source>
        <dbReference type="ARBA" id="ARBA00022441"/>
    </source>
</evidence>
<dbReference type="PANTHER" id="PTHR45632:SF30">
    <property type="entry name" value="BTB DOMAIN-CONTAINING PROTEIN"/>
    <property type="match status" value="1"/>
</dbReference>
<dbReference type="Gene3D" id="3.30.710.10">
    <property type="entry name" value="Potassium Channel Kv1.1, Chain A"/>
    <property type="match status" value="1"/>
</dbReference>
<dbReference type="SMART" id="SM00225">
    <property type="entry name" value="BTB"/>
    <property type="match status" value="1"/>
</dbReference>
<evidence type="ECO:0000256" key="3">
    <source>
        <dbReference type="ARBA" id="ARBA00022737"/>
    </source>
</evidence>
<dbReference type="SMART" id="SM00612">
    <property type="entry name" value="Kelch"/>
    <property type="match status" value="3"/>
</dbReference>
<dbReference type="PANTHER" id="PTHR45632">
    <property type="entry name" value="LD33804P"/>
    <property type="match status" value="1"/>
</dbReference>
<dbReference type="InterPro" id="IPR011705">
    <property type="entry name" value="BACK"/>
</dbReference>
<dbReference type="InterPro" id="IPR000210">
    <property type="entry name" value="BTB/POZ_dom"/>
</dbReference>
<dbReference type="AlphaFoldDB" id="A0AAV2S465"/>
<feature type="domain" description="BTB" evidence="6">
    <location>
        <begin position="30"/>
        <end position="101"/>
    </location>
</feature>
<dbReference type="InterPro" id="IPR015915">
    <property type="entry name" value="Kelch-typ_b-propeller"/>
</dbReference>
<keyword evidence="8" id="KW-1185">Reference proteome</keyword>
<keyword evidence="3" id="KW-0677">Repeat</keyword>
<dbReference type="InterPro" id="IPR017096">
    <property type="entry name" value="BTB-kelch_protein"/>
</dbReference>
<organism evidence="7 8">
    <name type="scientific">Meganyctiphanes norvegica</name>
    <name type="common">Northern krill</name>
    <name type="synonym">Thysanopoda norvegica</name>
    <dbReference type="NCBI Taxonomy" id="48144"/>
    <lineage>
        <taxon>Eukaryota</taxon>
        <taxon>Metazoa</taxon>
        <taxon>Ecdysozoa</taxon>
        <taxon>Arthropoda</taxon>
        <taxon>Crustacea</taxon>
        <taxon>Multicrustacea</taxon>
        <taxon>Malacostraca</taxon>
        <taxon>Eumalacostraca</taxon>
        <taxon>Eucarida</taxon>
        <taxon>Euphausiacea</taxon>
        <taxon>Euphausiidae</taxon>
        <taxon>Meganyctiphanes</taxon>
    </lineage>
</organism>
<comment type="caution">
    <text evidence="7">The sequence shown here is derived from an EMBL/GenBank/DDBJ whole genome shotgun (WGS) entry which is preliminary data.</text>
</comment>
<dbReference type="EMBL" id="CAXKWB010042053">
    <property type="protein sequence ID" value="CAL4157408.1"/>
    <property type="molecule type" value="Genomic_DNA"/>
</dbReference>
<dbReference type="Gene3D" id="1.25.40.420">
    <property type="match status" value="1"/>
</dbReference>
<dbReference type="Pfam" id="PF07707">
    <property type="entry name" value="BACK"/>
    <property type="match status" value="1"/>
</dbReference>
<keyword evidence="2" id="KW-0880">Kelch repeat</keyword>
<comment type="function">
    <text evidence="4">Probable substrate-specific adapter of an E3 ubiquitin-protein ligase complex which mediates the ubiquitination and subsequent proteasomal degradation of target proteins. May have a role in synapse differentiation and growth.</text>
</comment>
<evidence type="ECO:0000256" key="1">
    <source>
        <dbReference type="ARBA" id="ARBA00013699"/>
    </source>
</evidence>
<protein>
    <recommendedName>
        <fullName evidence="1">Kelch-like protein diablo</fullName>
    </recommendedName>
</protein>
<evidence type="ECO:0000256" key="4">
    <source>
        <dbReference type="ARBA" id="ARBA00043912"/>
    </source>
</evidence>
<dbReference type="SUPFAM" id="SSF117281">
    <property type="entry name" value="Kelch motif"/>
    <property type="match status" value="2"/>
</dbReference>
<sequence length="663" mass="74579">MDRQTMIVGVVHSTRILNGLMEVRRFTSLCDGTVNLTDGTVKVSRALLAAGCPYFRTLFEFEQESNKGSLPLVETTLENVSCSTFECILDFIYTGQIDLDCDNIQDILQTSDLLLMTDLKELSMEYILSSLDEHNCLGVKLFAKQLACPRMMYAANQFTWQNFKKVIHTEEFKNLTEEDVKELLSTDGLAVDSEADILEALIIWLDSNSALQIDLRSLICSCQRSNGHPTFQAALNDVVAQHAQHSPWNTPAATRVTSVLMDNCEISGARERGMRTVIACYREELSIRLISMDVDTSHNIIMKELSPMLKQRTFAKIVAEGGYLFVIGETEEEVPEDGGERYDFSTNTWAPIAPLPHKLQHLSHSAMSSGSKHTSHNHLSQSDQYLHQTQQQYGRGKSLCPMEQDQGAQYRMHFPHMAKTPKNPFEPSYRTLKVIANAGKIYVFGVSTKESMCHLDEYDIYSNKWRSLPPVPNPRIDFDVAISNEKIFVVGGSIREECPRVLDTVEVFDIREQKWLPGPALKERRKLAVTVGHNNFVFVFGGQRPIECPSARGQMKVTGTEAILGSLQQGWLPLPDHVVPQKAIIVNKALAMPDGSIYLISMQHPEAKNAQLDLMIPFKSGWERKRKYDEYLVQVSESSDFCIYTLPAAAFSSLKLSALDFEG</sequence>
<feature type="compositionally biased region" description="Polar residues" evidence="5">
    <location>
        <begin position="362"/>
        <end position="381"/>
    </location>
</feature>
<evidence type="ECO:0000313" key="8">
    <source>
        <dbReference type="Proteomes" id="UP001497623"/>
    </source>
</evidence>
<dbReference type="Pfam" id="PF00651">
    <property type="entry name" value="BTB"/>
    <property type="match status" value="1"/>
</dbReference>
<evidence type="ECO:0000259" key="6">
    <source>
        <dbReference type="PROSITE" id="PS50097"/>
    </source>
</evidence>